<feature type="region of interest" description="Disordered" evidence="1">
    <location>
        <begin position="440"/>
        <end position="475"/>
    </location>
</feature>
<proteinExistence type="predicted"/>
<keyword evidence="3" id="KW-1185">Reference proteome</keyword>
<evidence type="ECO:0000313" key="3">
    <source>
        <dbReference type="Proteomes" id="UP000015354"/>
    </source>
</evidence>
<feature type="compositionally biased region" description="Polar residues" evidence="1">
    <location>
        <begin position="458"/>
        <end position="470"/>
    </location>
</feature>
<sequence>MPFQLCASCRNSYPSDLVESASFTENVSKRVEAVNHLVHSVEGKSAIDVDRLQQLSLGLHDLCGAVHREFEELQKQIVSLQDQCNRKDKYMETSKAATADAQTALYRSSGGPMKGQQAPAEVSTYKPTFNGTVQPYQLKKMNTALELVSASIYRLLEGVAVQTRAETTLLWLRPTGFVAVELVAPFVVGRDVSQLMHSSPYRCPESSIPCAVASTGIAVNIKPREGVHDTRPSEQIPLLELVEKSNVAQLVVPVYVRGGELERQVLAVLHIIGSPRFPFPFHRRNEETVVQAAGLLTTMVASHYDVMISEWSNRFYDASLITSTAAYRGDLDLRADEKGLDDFQLPPTLMYRCVNERQDESDPREASKALRHAMLRSAAPMVPLVGVKDLHRHAMNMEANWSYAVERTTKLEGMLTTLKEDALQAELDELRAMRDKNAAAKTSKDSFFGPDMHRKSAANPTVSDSATTASKAEKEDLLVEDVDNLPLLLRREERVITR</sequence>
<evidence type="ECO:0008006" key="4">
    <source>
        <dbReference type="Google" id="ProtNLM"/>
    </source>
</evidence>
<reference evidence="2 3" key="1">
    <citation type="journal article" date="2013" name="PLoS ONE">
        <title>Predicting the Proteins of Angomonas deanei, Strigomonas culicis and Their Respective Endosymbionts Reveals New Aspects of the Trypanosomatidae Family.</title>
        <authorList>
            <person name="Motta M.C."/>
            <person name="Martins A.C."/>
            <person name="de Souza S.S."/>
            <person name="Catta-Preta C.M."/>
            <person name="Silva R."/>
            <person name="Klein C.C."/>
            <person name="de Almeida L.G."/>
            <person name="de Lima Cunha O."/>
            <person name="Ciapina L.P."/>
            <person name="Brocchi M."/>
            <person name="Colabardini A.C."/>
            <person name="de Araujo Lima B."/>
            <person name="Machado C.R."/>
            <person name="de Almeida Soares C.M."/>
            <person name="Probst C.M."/>
            <person name="de Menezes C.B."/>
            <person name="Thompson C.E."/>
            <person name="Bartholomeu D.C."/>
            <person name="Gradia D.F."/>
            <person name="Pavoni D.P."/>
            <person name="Grisard E.C."/>
            <person name="Fantinatti-Garboggini F."/>
            <person name="Marchini F.K."/>
            <person name="Rodrigues-Luiz G.F."/>
            <person name="Wagner G."/>
            <person name="Goldman G.H."/>
            <person name="Fietto J.L."/>
            <person name="Elias M.C."/>
            <person name="Goldman M.H."/>
            <person name="Sagot M.F."/>
            <person name="Pereira M."/>
            <person name="Stoco P.H."/>
            <person name="de Mendonca-Neto R.P."/>
            <person name="Teixeira S.M."/>
            <person name="Maciel T.E."/>
            <person name="de Oliveira Mendes T.A."/>
            <person name="Urmenyi T.P."/>
            <person name="de Souza W."/>
            <person name="Schenkman S."/>
            <person name="de Vasconcelos A.T."/>
        </authorList>
    </citation>
    <scope>NUCLEOTIDE SEQUENCE [LARGE SCALE GENOMIC DNA]</scope>
</reference>
<organism evidence="2 3">
    <name type="scientific">Strigomonas culicis</name>
    <dbReference type="NCBI Taxonomy" id="28005"/>
    <lineage>
        <taxon>Eukaryota</taxon>
        <taxon>Discoba</taxon>
        <taxon>Euglenozoa</taxon>
        <taxon>Kinetoplastea</taxon>
        <taxon>Metakinetoplastina</taxon>
        <taxon>Trypanosomatida</taxon>
        <taxon>Trypanosomatidae</taxon>
        <taxon>Strigomonadinae</taxon>
        <taxon>Strigomonas</taxon>
    </lineage>
</organism>
<accession>S9V466</accession>
<comment type="caution">
    <text evidence="2">The sequence shown here is derived from an EMBL/GenBank/DDBJ whole genome shotgun (WGS) entry which is preliminary data.</text>
</comment>
<evidence type="ECO:0000256" key="1">
    <source>
        <dbReference type="SAM" id="MobiDB-lite"/>
    </source>
</evidence>
<dbReference type="Proteomes" id="UP000015354">
    <property type="component" value="Unassembled WGS sequence"/>
</dbReference>
<name>S9V466_9TRYP</name>
<protein>
    <recommendedName>
        <fullName evidence="4">GAF domain-containing protein</fullName>
    </recommendedName>
</protein>
<dbReference type="AlphaFoldDB" id="S9V466"/>
<dbReference type="OrthoDB" id="272111at2759"/>
<gene>
    <name evidence="2" type="ORF">STCU_00981</name>
</gene>
<evidence type="ECO:0000313" key="2">
    <source>
        <dbReference type="EMBL" id="EPY35693.1"/>
    </source>
</evidence>
<dbReference type="EMBL" id="ATMH01000981">
    <property type="protein sequence ID" value="EPY35693.1"/>
    <property type="molecule type" value="Genomic_DNA"/>
</dbReference>